<feature type="domain" description="Glycosyltransferase 2-like" evidence="1">
    <location>
        <begin position="71"/>
        <end position="233"/>
    </location>
</feature>
<reference evidence="3" key="1">
    <citation type="journal article" date="2019" name="Int. J. Syst. Evol. Microbiol.">
        <title>The Global Catalogue of Microorganisms (GCM) 10K type strain sequencing project: providing services to taxonomists for standard genome sequencing and annotation.</title>
        <authorList>
            <consortium name="The Broad Institute Genomics Platform"/>
            <consortium name="The Broad Institute Genome Sequencing Center for Infectious Disease"/>
            <person name="Wu L."/>
            <person name="Ma J."/>
        </authorList>
    </citation>
    <scope>NUCLEOTIDE SEQUENCE [LARGE SCALE GENOMIC DNA]</scope>
    <source>
        <strain evidence="3">JCM 13319</strain>
    </source>
</reference>
<dbReference type="InterPro" id="IPR029044">
    <property type="entry name" value="Nucleotide-diphossugar_trans"/>
</dbReference>
<evidence type="ECO:0000313" key="2">
    <source>
        <dbReference type="EMBL" id="GAA1558987.1"/>
    </source>
</evidence>
<dbReference type="Gene3D" id="3.90.550.10">
    <property type="entry name" value="Spore Coat Polysaccharide Biosynthesis Protein SpsA, Chain A"/>
    <property type="match status" value="1"/>
</dbReference>
<name>A0ABP4NAY8_9MICO</name>
<dbReference type="SUPFAM" id="SSF53448">
    <property type="entry name" value="Nucleotide-diphospho-sugar transferases"/>
    <property type="match status" value="1"/>
</dbReference>
<accession>A0ABP4NAY8</accession>
<dbReference type="PANTHER" id="PTHR22916:SF3">
    <property type="entry name" value="UDP-GLCNAC:BETAGAL BETA-1,3-N-ACETYLGLUCOSAMINYLTRANSFERASE-LIKE PROTEIN 1"/>
    <property type="match status" value="1"/>
</dbReference>
<dbReference type="InterPro" id="IPR001173">
    <property type="entry name" value="Glyco_trans_2-like"/>
</dbReference>
<dbReference type="Pfam" id="PF00535">
    <property type="entry name" value="Glycos_transf_2"/>
    <property type="match status" value="1"/>
</dbReference>
<dbReference type="Proteomes" id="UP001501791">
    <property type="component" value="Unassembled WGS sequence"/>
</dbReference>
<gene>
    <name evidence="2" type="ORF">GCM10009691_36180</name>
</gene>
<evidence type="ECO:0000259" key="1">
    <source>
        <dbReference type="Pfam" id="PF00535"/>
    </source>
</evidence>
<sequence length="669" mass="74037">MSMVAQRVSSDMADTVGFCVLVMQADTEQLSRLPFQTERDTGFRLLELILAESTIKDRGTDHAEQSDIDVSVIIPVHNCESFVEESIRSVASQELTDQRVEIIAVDDGSTDESFTVLSRLAEIFDELSVFTIPNSGSASAPRNFGLDHARGRYVFFLDADDKLEPNALRRLVTVADDTGSGVVLCKLGEFGPQKRASNVPTQAFKKTVYAVDYIESKAYTTLGALKLYRRSTLQQNAIRFPLGYTIGEDQPFAMKAYFHSPHVSILSDRVYYWARGRHDGTNVTSQGQSARKHYLKIKTLIDVIASGPETGSRRNILLRRPLTANAGVPAVFGKPWLLEFGAAERRKMVSDFRELIASLWNDDLRASGTVESQLLIDLLIAGDVESLESVSSTLANNEPIALEFDHSGSQFVYRTANGRQYDNLNLKLSSHEDACWLASSDLHIRGTVGTDGGDRSPDNAQMVWVHRRGGVEKHFDLNLTSNAGNRADRTLFDVKIPTEQLDQPGEWDAFIRARWGKLDLTARFGKSKAHSIRTSPTYIGSPISAAVIYTRFGNLTIDVGPTQNHLSSHIKGRPENVGRLTLFRHEIATVRGDLGYFFGAKVLSHKTSQSVDAEFVKHGSDCASVVVPRAIFRRGPYTISLIDVEGTAHSVDDSACNRTSLRDLRNEMG</sequence>
<proteinExistence type="predicted"/>
<dbReference type="PANTHER" id="PTHR22916">
    <property type="entry name" value="GLYCOSYLTRANSFERASE"/>
    <property type="match status" value="1"/>
</dbReference>
<dbReference type="CDD" id="cd00761">
    <property type="entry name" value="Glyco_tranf_GTA_type"/>
    <property type="match status" value="1"/>
</dbReference>
<evidence type="ECO:0000313" key="3">
    <source>
        <dbReference type="Proteomes" id="UP001501791"/>
    </source>
</evidence>
<dbReference type="EMBL" id="BAAALY010000018">
    <property type="protein sequence ID" value="GAA1558987.1"/>
    <property type="molecule type" value="Genomic_DNA"/>
</dbReference>
<protein>
    <recommendedName>
        <fullName evidence="1">Glycosyltransferase 2-like domain-containing protein</fullName>
    </recommendedName>
</protein>
<comment type="caution">
    <text evidence="2">The sequence shown here is derived from an EMBL/GenBank/DDBJ whole genome shotgun (WGS) entry which is preliminary data.</text>
</comment>
<keyword evidence="3" id="KW-1185">Reference proteome</keyword>
<organism evidence="2 3">
    <name type="scientific">Brevibacterium picturae</name>
    <dbReference type="NCBI Taxonomy" id="260553"/>
    <lineage>
        <taxon>Bacteria</taxon>
        <taxon>Bacillati</taxon>
        <taxon>Actinomycetota</taxon>
        <taxon>Actinomycetes</taxon>
        <taxon>Micrococcales</taxon>
        <taxon>Brevibacteriaceae</taxon>
        <taxon>Brevibacterium</taxon>
    </lineage>
</organism>